<keyword evidence="3" id="KW-1185">Reference proteome</keyword>
<protein>
    <submittedName>
        <fullName evidence="2">Uncharacterized protein</fullName>
    </submittedName>
</protein>
<name>A0A9Q3PTA0_9BASI</name>
<sequence>MSKSNRSKSHSEGSDRHLNEPVQELLHSVQRKILENASTNPPRSDELLEHPQKVPEGGVNSEIIQWIEYTIVQTPNKKYKGIAQQKEREKKGRSPSSFQQQATSQPTS</sequence>
<feature type="compositionally biased region" description="Basic and acidic residues" evidence="1">
    <location>
        <begin position="43"/>
        <end position="53"/>
    </location>
</feature>
<dbReference type="Proteomes" id="UP000765509">
    <property type="component" value="Unassembled WGS sequence"/>
</dbReference>
<proteinExistence type="predicted"/>
<accession>A0A9Q3PTA0</accession>
<dbReference type="AlphaFoldDB" id="A0A9Q3PTA0"/>
<evidence type="ECO:0000256" key="1">
    <source>
        <dbReference type="SAM" id="MobiDB-lite"/>
    </source>
</evidence>
<feature type="compositionally biased region" description="Basic and acidic residues" evidence="1">
    <location>
        <begin position="9"/>
        <end position="19"/>
    </location>
</feature>
<gene>
    <name evidence="2" type="ORF">O181_113019</name>
</gene>
<feature type="compositionally biased region" description="Polar residues" evidence="1">
    <location>
        <begin position="94"/>
        <end position="108"/>
    </location>
</feature>
<comment type="caution">
    <text evidence="2">The sequence shown here is derived from an EMBL/GenBank/DDBJ whole genome shotgun (WGS) entry which is preliminary data.</text>
</comment>
<feature type="region of interest" description="Disordered" evidence="1">
    <location>
        <begin position="77"/>
        <end position="108"/>
    </location>
</feature>
<evidence type="ECO:0000313" key="2">
    <source>
        <dbReference type="EMBL" id="MBW0573304.1"/>
    </source>
</evidence>
<reference evidence="2" key="1">
    <citation type="submission" date="2021-03" db="EMBL/GenBank/DDBJ databases">
        <title>Draft genome sequence of rust myrtle Austropuccinia psidii MF-1, a brazilian biotype.</title>
        <authorList>
            <person name="Quecine M.C."/>
            <person name="Pachon D.M.R."/>
            <person name="Bonatelli M.L."/>
            <person name="Correr F.H."/>
            <person name="Franceschini L.M."/>
            <person name="Leite T.F."/>
            <person name="Margarido G.R.A."/>
            <person name="Almeida C.A."/>
            <person name="Ferrarezi J.A."/>
            <person name="Labate C.A."/>
        </authorList>
    </citation>
    <scope>NUCLEOTIDE SEQUENCE</scope>
    <source>
        <strain evidence="2">MF-1</strain>
    </source>
</reference>
<feature type="region of interest" description="Disordered" evidence="1">
    <location>
        <begin position="1"/>
        <end position="58"/>
    </location>
</feature>
<organism evidence="2 3">
    <name type="scientific">Austropuccinia psidii MF-1</name>
    <dbReference type="NCBI Taxonomy" id="1389203"/>
    <lineage>
        <taxon>Eukaryota</taxon>
        <taxon>Fungi</taxon>
        <taxon>Dikarya</taxon>
        <taxon>Basidiomycota</taxon>
        <taxon>Pucciniomycotina</taxon>
        <taxon>Pucciniomycetes</taxon>
        <taxon>Pucciniales</taxon>
        <taxon>Sphaerophragmiaceae</taxon>
        <taxon>Austropuccinia</taxon>
    </lineage>
</organism>
<evidence type="ECO:0000313" key="3">
    <source>
        <dbReference type="Proteomes" id="UP000765509"/>
    </source>
</evidence>
<dbReference type="EMBL" id="AVOT02091804">
    <property type="protein sequence ID" value="MBW0573304.1"/>
    <property type="molecule type" value="Genomic_DNA"/>
</dbReference>